<dbReference type="GO" id="GO:0016787">
    <property type="term" value="F:hydrolase activity"/>
    <property type="evidence" value="ECO:0007669"/>
    <property type="project" value="UniProtKB-KW"/>
</dbReference>
<dbReference type="InterPro" id="IPR011234">
    <property type="entry name" value="Fumarylacetoacetase-like_C"/>
</dbReference>
<dbReference type="PANTHER" id="PTHR42796:SF4">
    <property type="entry name" value="FUMARYLACETOACETATE HYDROLASE DOMAIN-CONTAINING PROTEIN 2A"/>
    <property type="match status" value="1"/>
</dbReference>
<gene>
    <name evidence="4" type="ORF">GCM10009681_06000</name>
</gene>
<dbReference type="InterPro" id="IPR051121">
    <property type="entry name" value="FAH"/>
</dbReference>
<dbReference type="PANTHER" id="PTHR42796">
    <property type="entry name" value="FUMARYLACETOACETATE HYDROLASE DOMAIN-CONTAINING PROTEIN 2A-RELATED"/>
    <property type="match status" value="1"/>
</dbReference>
<comment type="caution">
    <text evidence="4">The sequence shown here is derived from an EMBL/GenBank/DDBJ whole genome shotgun (WGS) entry which is preliminary data.</text>
</comment>
<keyword evidence="2" id="KW-0479">Metal-binding</keyword>
<accession>A0ABP4VWX6</accession>
<proteinExistence type="inferred from homology"/>
<sequence>MRLGTIRHDGRTVAVRDEGEAVVLLDAPDVGTLLATDDWAERAATHDGPRLPAAGLTFDAPVPQPGAVFCVGLNYRTHIEESGEQVPAYPTLFGKLARTLIGPHDDIQLPAGEDRLVDWEAELVVVVGRAVRHADPATAAAAIAGFTVGNDISVRDYQRRTSQWLQGKCFEATTPVGPWLRTVDETGPAPDLAISCAVDGDVKQASRTSDLLFGPAELVGYLSRIVTLRPGDLIFTGTPGGVGQSRTPAEFLHAGSIVETTIEGIGSLRNTCVPAA</sequence>
<keyword evidence="4" id="KW-0378">Hydrolase</keyword>
<name>A0ABP4VWX6_9ACTN</name>
<evidence type="ECO:0000313" key="4">
    <source>
        <dbReference type="EMBL" id="GAA1738113.1"/>
    </source>
</evidence>
<evidence type="ECO:0000259" key="3">
    <source>
        <dbReference type="Pfam" id="PF01557"/>
    </source>
</evidence>
<organism evidence="4 5">
    <name type="scientific">Luedemannella helvata</name>
    <dbReference type="NCBI Taxonomy" id="349315"/>
    <lineage>
        <taxon>Bacteria</taxon>
        <taxon>Bacillati</taxon>
        <taxon>Actinomycetota</taxon>
        <taxon>Actinomycetes</taxon>
        <taxon>Micromonosporales</taxon>
        <taxon>Micromonosporaceae</taxon>
        <taxon>Luedemannella</taxon>
    </lineage>
</organism>
<evidence type="ECO:0000256" key="2">
    <source>
        <dbReference type="ARBA" id="ARBA00022723"/>
    </source>
</evidence>
<dbReference type="EMBL" id="BAAALS010000002">
    <property type="protein sequence ID" value="GAA1738113.1"/>
    <property type="molecule type" value="Genomic_DNA"/>
</dbReference>
<evidence type="ECO:0000313" key="5">
    <source>
        <dbReference type="Proteomes" id="UP001500655"/>
    </source>
</evidence>
<dbReference type="Gene3D" id="3.90.850.10">
    <property type="entry name" value="Fumarylacetoacetase-like, C-terminal domain"/>
    <property type="match status" value="1"/>
</dbReference>
<dbReference type="Proteomes" id="UP001500655">
    <property type="component" value="Unassembled WGS sequence"/>
</dbReference>
<dbReference type="RefSeq" id="WP_344076491.1">
    <property type="nucleotide sequence ID" value="NZ_BAAALS010000002.1"/>
</dbReference>
<protein>
    <submittedName>
        <fullName evidence="4">Fumarylacetoacetate hydrolase family protein</fullName>
    </submittedName>
</protein>
<feature type="domain" description="Fumarylacetoacetase-like C-terminal" evidence="3">
    <location>
        <begin position="68"/>
        <end position="271"/>
    </location>
</feature>
<dbReference type="Pfam" id="PF01557">
    <property type="entry name" value="FAA_hydrolase"/>
    <property type="match status" value="1"/>
</dbReference>
<comment type="similarity">
    <text evidence="1">Belongs to the FAH family.</text>
</comment>
<dbReference type="SUPFAM" id="SSF56529">
    <property type="entry name" value="FAH"/>
    <property type="match status" value="1"/>
</dbReference>
<reference evidence="5" key="1">
    <citation type="journal article" date="2019" name="Int. J. Syst. Evol. Microbiol.">
        <title>The Global Catalogue of Microorganisms (GCM) 10K type strain sequencing project: providing services to taxonomists for standard genome sequencing and annotation.</title>
        <authorList>
            <consortium name="The Broad Institute Genomics Platform"/>
            <consortium name="The Broad Institute Genome Sequencing Center for Infectious Disease"/>
            <person name="Wu L."/>
            <person name="Ma J."/>
        </authorList>
    </citation>
    <scope>NUCLEOTIDE SEQUENCE [LARGE SCALE GENOMIC DNA]</scope>
    <source>
        <strain evidence="5">JCM 13249</strain>
    </source>
</reference>
<evidence type="ECO:0000256" key="1">
    <source>
        <dbReference type="ARBA" id="ARBA00010211"/>
    </source>
</evidence>
<keyword evidence="5" id="KW-1185">Reference proteome</keyword>
<dbReference type="InterPro" id="IPR036663">
    <property type="entry name" value="Fumarylacetoacetase_C_sf"/>
</dbReference>